<proteinExistence type="predicted"/>
<dbReference type="AlphaFoldDB" id="A0AAC9P8R8"/>
<reference evidence="3" key="1">
    <citation type="submission" date="2016-11" db="EMBL/GenBank/DDBJ databases">
        <title>Comparative genomic and phenotypic analysis of Granulibacter bethesdensis clinical isolates from patients with chronic granulomatous disease.</title>
        <authorList>
            <person name="Zarember K.A."/>
            <person name="Porcella S.F."/>
            <person name="Chu J."/>
            <person name="Ding L."/>
            <person name="Dahlstrom E."/>
            <person name="Barbian K."/>
            <person name="Martens C."/>
            <person name="Sykora L."/>
            <person name="Kramer S."/>
            <person name="Pettinato A.M."/>
            <person name="Hong H."/>
            <person name="Wald G."/>
            <person name="Berg L.J."/>
            <person name="Rogge L.S."/>
            <person name="Greenberg D.E."/>
            <person name="Falcone E.L."/>
            <person name="Neves J.F."/>
            <person name="Simoes M.J."/>
            <person name="Casal M."/>
            <person name="Rodriguez-Lopez F.C."/>
            <person name="Zelazny A."/>
            <person name="Gallin J.I."/>
            <person name="Holland S.M."/>
        </authorList>
    </citation>
    <scope>NUCLEOTIDE SEQUENCE [LARGE SCALE GENOMIC DNA]</scope>
    <source>
        <strain evidence="3">NIH9.1</strain>
    </source>
</reference>
<gene>
    <name evidence="2" type="ORF">GbCGDNIH9_1532</name>
</gene>
<accession>A0AAC9P8R8</accession>
<name>A0AAC9P8R8_9PROT</name>
<evidence type="ECO:0000256" key="1">
    <source>
        <dbReference type="SAM" id="MobiDB-lite"/>
    </source>
</evidence>
<dbReference type="EMBL" id="CP018191">
    <property type="protein sequence ID" value="APH54816.1"/>
    <property type="molecule type" value="Genomic_DNA"/>
</dbReference>
<protein>
    <submittedName>
        <fullName evidence="2">Uncharacterized protein</fullName>
    </submittedName>
</protein>
<evidence type="ECO:0000313" key="3">
    <source>
        <dbReference type="Proteomes" id="UP000182373"/>
    </source>
</evidence>
<organism evidence="2 3">
    <name type="scientific">Granulibacter bethesdensis</name>
    <dbReference type="NCBI Taxonomy" id="364410"/>
    <lineage>
        <taxon>Bacteria</taxon>
        <taxon>Pseudomonadati</taxon>
        <taxon>Pseudomonadota</taxon>
        <taxon>Alphaproteobacteria</taxon>
        <taxon>Acetobacterales</taxon>
        <taxon>Acetobacteraceae</taxon>
        <taxon>Granulibacter</taxon>
    </lineage>
</organism>
<sequence length="40" mass="4471">MKYTHPQRAGDTRPASTGWHSDAGGPARSSLLFFHHHARK</sequence>
<dbReference type="Proteomes" id="UP000182373">
    <property type="component" value="Chromosome"/>
</dbReference>
<evidence type="ECO:0000313" key="2">
    <source>
        <dbReference type="EMBL" id="APH54816.1"/>
    </source>
</evidence>
<feature type="region of interest" description="Disordered" evidence="1">
    <location>
        <begin position="1"/>
        <end position="29"/>
    </location>
</feature>